<accession>A0A264VY43</accession>
<keyword evidence="1" id="KW-0472">Membrane</keyword>
<keyword evidence="1" id="KW-1133">Transmembrane helix</keyword>
<dbReference type="Proteomes" id="UP000216001">
    <property type="component" value="Unassembled WGS sequence"/>
</dbReference>
<reference evidence="2 3" key="1">
    <citation type="submission" date="2017-07" db="EMBL/GenBank/DDBJ databases">
        <title>blaIMP-27 on transferable plasmids in Proteus mirabilis and Providencia rettgeri.</title>
        <authorList>
            <person name="Potter R."/>
        </authorList>
    </citation>
    <scope>NUCLEOTIDE SEQUENCE [LARGE SCALE GENOMIC DNA]</scope>
    <source>
        <strain evidence="2 3">PR1</strain>
    </source>
</reference>
<protein>
    <recommendedName>
        <fullName evidence="4">DUF2570 domain-containing protein</fullName>
    </recommendedName>
</protein>
<dbReference type="AlphaFoldDB" id="A0A264VY43"/>
<evidence type="ECO:0000313" key="3">
    <source>
        <dbReference type="Proteomes" id="UP000216001"/>
    </source>
</evidence>
<name>A0A264VY43_PRORE</name>
<evidence type="ECO:0000256" key="1">
    <source>
        <dbReference type="SAM" id="Phobius"/>
    </source>
</evidence>
<evidence type="ECO:0008006" key="4">
    <source>
        <dbReference type="Google" id="ProtNLM"/>
    </source>
</evidence>
<comment type="caution">
    <text evidence="2">The sequence shown here is derived from an EMBL/GenBank/DDBJ whole genome shotgun (WGS) entry which is preliminary data.</text>
</comment>
<keyword evidence="1" id="KW-0812">Transmembrane</keyword>
<feature type="transmembrane region" description="Helical" evidence="1">
    <location>
        <begin position="6"/>
        <end position="24"/>
    </location>
</feature>
<evidence type="ECO:0000313" key="2">
    <source>
        <dbReference type="EMBL" id="OZS76261.1"/>
    </source>
</evidence>
<sequence>MKVDNSFWLFWALFAVSWWAATLYDSNVLVRKDNDNLKQDNVRQSEVIAKQSLQFNSFNLIATSAHRNGIQADTKAQEKVIEYKTILQKEFYCDALVPQPVADGLFEYTNELRSRAMRANSSNAN</sequence>
<gene>
    <name evidence="2" type="ORF">CHI95_00040</name>
</gene>
<proteinExistence type="predicted"/>
<dbReference type="EMBL" id="NOWC01000001">
    <property type="protein sequence ID" value="OZS76261.1"/>
    <property type="molecule type" value="Genomic_DNA"/>
</dbReference>
<dbReference type="RefSeq" id="WP_094960367.1">
    <property type="nucleotide sequence ID" value="NZ_NOWC01000001.1"/>
</dbReference>
<organism evidence="2 3">
    <name type="scientific">Providencia rettgeri</name>
    <dbReference type="NCBI Taxonomy" id="587"/>
    <lineage>
        <taxon>Bacteria</taxon>
        <taxon>Pseudomonadati</taxon>
        <taxon>Pseudomonadota</taxon>
        <taxon>Gammaproteobacteria</taxon>
        <taxon>Enterobacterales</taxon>
        <taxon>Morganellaceae</taxon>
        <taxon>Providencia</taxon>
    </lineage>
</organism>